<dbReference type="Pfam" id="PF12833">
    <property type="entry name" value="HTH_18"/>
    <property type="match status" value="1"/>
</dbReference>
<dbReference type="Proteomes" id="UP000198935">
    <property type="component" value="Unassembled WGS sequence"/>
</dbReference>
<dbReference type="GO" id="GO:0043565">
    <property type="term" value="F:sequence-specific DNA binding"/>
    <property type="evidence" value="ECO:0007669"/>
    <property type="project" value="InterPro"/>
</dbReference>
<evidence type="ECO:0000259" key="6">
    <source>
        <dbReference type="PROSITE" id="PS50110"/>
    </source>
</evidence>
<dbReference type="SUPFAM" id="SSF52172">
    <property type="entry name" value="CheY-like"/>
    <property type="match status" value="1"/>
</dbReference>
<dbReference type="GO" id="GO:0003700">
    <property type="term" value="F:DNA-binding transcription factor activity"/>
    <property type="evidence" value="ECO:0007669"/>
    <property type="project" value="InterPro"/>
</dbReference>
<accession>A0A1H3IRA2</accession>
<dbReference type="CDD" id="cd17536">
    <property type="entry name" value="REC_YesN-like"/>
    <property type="match status" value="1"/>
</dbReference>
<keyword evidence="1" id="KW-0805">Transcription regulation</keyword>
<keyword evidence="4" id="KW-0597">Phosphoprotein</keyword>
<dbReference type="SMART" id="SM00342">
    <property type="entry name" value="HTH_ARAC"/>
    <property type="match status" value="1"/>
</dbReference>
<dbReference type="PROSITE" id="PS50110">
    <property type="entry name" value="RESPONSE_REGULATORY"/>
    <property type="match status" value="1"/>
</dbReference>
<reference evidence="8" key="1">
    <citation type="submission" date="2016-10" db="EMBL/GenBank/DDBJ databases">
        <authorList>
            <person name="Varghese N."/>
            <person name="Submissions S."/>
        </authorList>
    </citation>
    <scope>NUCLEOTIDE SEQUENCE [LARGE SCALE GENOMIC DNA]</scope>
    <source>
        <strain evidence="8">SP</strain>
    </source>
</reference>
<feature type="domain" description="HTH araC/xylS-type" evidence="5">
    <location>
        <begin position="402"/>
        <end position="500"/>
    </location>
</feature>
<evidence type="ECO:0000256" key="4">
    <source>
        <dbReference type="PROSITE-ProRule" id="PRU00169"/>
    </source>
</evidence>
<dbReference type="SMART" id="SM00448">
    <property type="entry name" value="REC"/>
    <property type="match status" value="1"/>
</dbReference>
<name>A0A1H3IRA2_9BACI</name>
<evidence type="ECO:0000313" key="8">
    <source>
        <dbReference type="Proteomes" id="UP000198935"/>
    </source>
</evidence>
<dbReference type="Gene3D" id="1.10.10.60">
    <property type="entry name" value="Homeodomain-like"/>
    <property type="match status" value="2"/>
</dbReference>
<gene>
    <name evidence="7" type="ORF">SAMN05421736_101906</name>
</gene>
<dbReference type="PANTHER" id="PTHR43280">
    <property type="entry name" value="ARAC-FAMILY TRANSCRIPTIONAL REGULATOR"/>
    <property type="match status" value="1"/>
</dbReference>
<keyword evidence="3" id="KW-0804">Transcription</keyword>
<evidence type="ECO:0000313" key="7">
    <source>
        <dbReference type="EMBL" id="SDY30240.1"/>
    </source>
</evidence>
<evidence type="ECO:0000256" key="2">
    <source>
        <dbReference type="ARBA" id="ARBA00023125"/>
    </source>
</evidence>
<dbReference type="AlphaFoldDB" id="A0A1H3IRA2"/>
<dbReference type="InterPro" id="IPR001789">
    <property type="entry name" value="Sig_transdc_resp-reg_receiver"/>
</dbReference>
<organism evidence="7 8">
    <name type="scientific">Evansella caseinilytica</name>
    <dbReference type="NCBI Taxonomy" id="1503961"/>
    <lineage>
        <taxon>Bacteria</taxon>
        <taxon>Bacillati</taxon>
        <taxon>Bacillota</taxon>
        <taxon>Bacilli</taxon>
        <taxon>Bacillales</taxon>
        <taxon>Bacillaceae</taxon>
        <taxon>Evansella</taxon>
    </lineage>
</organism>
<dbReference type="InterPro" id="IPR009057">
    <property type="entry name" value="Homeodomain-like_sf"/>
</dbReference>
<evidence type="ECO:0000256" key="1">
    <source>
        <dbReference type="ARBA" id="ARBA00023015"/>
    </source>
</evidence>
<proteinExistence type="predicted"/>
<dbReference type="SUPFAM" id="SSF46689">
    <property type="entry name" value="Homeodomain-like"/>
    <property type="match status" value="2"/>
</dbReference>
<evidence type="ECO:0000256" key="3">
    <source>
        <dbReference type="ARBA" id="ARBA00023163"/>
    </source>
</evidence>
<dbReference type="InterPro" id="IPR011006">
    <property type="entry name" value="CheY-like_superfamily"/>
</dbReference>
<dbReference type="InterPro" id="IPR018060">
    <property type="entry name" value="HTH_AraC"/>
</dbReference>
<dbReference type="PROSITE" id="PS01124">
    <property type="entry name" value="HTH_ARAC_FAMILY_2"/>
    <property type="match status" value="1"/>
</dbReference>
<keyword evidence="2 7" id="KW-0238">DNA-binding</keyword>
<protein>
    <submittedName>
        <fullName evidence="7">Two-component response regulator, YesN/AraC family, consists of REC and AraC-type DNA-binding domains</fullName>
    </submittedName>
</protein>
<keyword evidence="8" id="KW-1185">Reference proteome</keyword>
<dbReference type="Gene3D" id="3.40.50.2300">
    <property type="match status" value="1"/>
</dbReference>
<dbReference type="EMBL" id="FNPI01000001">
    <property type="protein sequence ID" value="SDY30240.1"/>
    <property type="molecule type" value="Genomic_DNA"/>
</dbReference>
<dbReference type="STRING" id="1503961.SAMN05421736_101906"/>
<dbReference type="Pfam" id="PF00072">
    <property type="entry name" value="Response_reg"/>
    <property type="match status" value="1"/>
</dbReference>
<dbReference type="PANTHER" id="PTHR43280:SF10">
    <property type="entry name" value="REGULATORY PROTEIN POCR"/>
    <property type="match status" value="1"/>
</dbReference>
<evidence type="ECO:0000259" key="5">
    <source>
        <dbReference type="PROSITE" id="PS01124"/>
    </source>
</evidence>
<feature type="domain" description="Response regulatory" evidence="6">
    <location>
        <begin position="2"/>
        <end position="118"/>
    </location>
</feature>
<sequence>MNIFLVEDECWALAELKELFKRYQPEHTIFAFANGDDALQAAEETPPQLVISDITMPGMTGLELIQRITVIDPAIKCIILSVHDQFDYAQKGLRLGIIDYLLKPVKKEALYQTVDQALQLIEAEAKQREERGSLLIAKMLKTSLETEQEASQVLLAADYCFVYLLAENWHADKGWASCPLTNNELKTIIAAKKIPLSFIYCVDMDAQRKLMLIPITNSFGFDEIQSQLHSLYHQLITKLTVHIAYAKKRKQERINSVYEFLHQQLEKHRRFGRPTFILPDQEQEEADLTETWVKIRMIETHIKNGEVFKLCEVIEKMTEELEQKKITCRQLSLLISNMYYALMYKLQQSRGGELNIETVQENFEAVKKLTDFRQLAEWLEEILLRLHECYTPTEIAPKNLIPRVISWIHHQYQENLLFQQFANEHHISLSYLSREFKAQTGYTFSEYLMRYRMEKAKEFFAEGVDKIGEVCRLVGYEDPKHFSAVFKRIEGVSPKEFKAQLHAAERIRR</sequence>
<dbReference type="GO" id="GO:0000160">
    <property type="term" value="P:phosphorelay signal transduction system"/>
    <property type="evidence" value="ECO:0007669"/>
    <property type="project" value="InterPro"/>
</dbReference>
<feature type="modified residue" description="4-aspartylphosphate" evidence="4">
    <location>
        <position position="53"/>
    </location>
</feature>